<dbReference type="PANTHER" id="PTHR19920">
    <property type="entry name" value="WD40 PROTEIN CIAO1"/>
    <property type="match status" value="1"/>
</dbReference>
<keyword evidence="4" id="KW-1185">Reference proteome</keyword>
<sequence>MHQQQESFTSQTSQQIEECIKEMQNNIDSSFNRIDNLIDQTLNDIDELFNQRQLQQQQQSRDCQQYNRLPQLQSPDIQNQQFNNQLIHQVTSLIKISIDKQVNNKEECLNQQFKKQLNKILEKEKIKQQSSQETIKSKDKLLESQNLQIQQFKQTQISIQQPIINQPSSQLIFKPFNYQFLQNNSIQQDQYCYAIAINKDCSIVIAGCDKQIKVFEFKQEVLKQTQLLSEHQDYINTLKFMNKSNQFISGSDDKSIIIWSMNQSNQWIIQQKLNGHNSSIFYLIISGSADDTIKFWMKQNQQWLCQQTITDHTNSVYGLSINQQQNKVISCGSDNQILIIEQSQQKWIVIQKIKVEIFGYRICFINDNVFTFQPYGIEQMHVYEMNNTNKQYLKTEDILVKGGGSDQLFFPQQHIKSKCLLVNKNGNYVNLIRTMENGEFKTEQSIEFGHYYLYGSMSDDGQYLITWDFSKKEIQIRKYNEI</sequence>
<dbReference type="Pfam" id="PF00400">
    <property type="entry name" value="WD40"/>
    <property type="match status" value="3"/>
</dbReference>
<dbReference type="AlphaFoldDB" id="A0A8S1X0D6"/>
<evidence type="ECO:0000313" key="3">
    <source>
        <dbReference type="EMBL" id="CAD8191706.1"/>
    </source>
</evidence>
<proteinExistence type="predicted"/>
<dbReference type="PROSITE" id="PS50294">
    <property type="entry name" value="WD_REPEATS_REGION"/>
    <property type="match status" value="1"/>
</dbReference>
<accession>A0A8S1X0D6</accession>
<dbReference type="Proteomes" id="UP000689195">
    <property type="component" value="Unassembled WGS sequence"/>
</dbReference>
<evidence type="ECO:0008006" key="5">
    <source>
        <dbReference type="Google" id="ProtNLM"/>
    </source>
</evidence>
<dbReference type="GO" id="GO:0016226">
    <property type="term" value="P:iron-sulfur cluster assembly"/>
    <property type="evidence" value="ECO:0007669"/>
    <property type="project" value="TreeGrafter"/>
</dbReference>
<dbReference type="SMART" id="SM00320">
    <property type="entry name" value="WD40"/>
    <property type="match status" value="4"/>
</dbReference>
<feature type="repeat" description="WD" evidence="1">
    <location>
        <begin position="228"/>
        <end position="262"/>
    </location>
</feature>
<dbReference type="GO" id="GO:0097361">
    <property type="term" value="C:cytosolic [4Fe-4S] assembly targeting complex"/>
    <property type="evidence" value="ECO:0007669"/>
    <property type="project" value="TreeGrafter"/>
</dbReference>
<keyword evidence="1" id="KW-0853">WD repeat</keyword>
<dbReference type="PROSITE" id="PS50082">
    <property type="entry name" value="WD_REPEATS_2"/>
    <property type="match status" value="1"/>
</dbReference>
<feature type="coiled-coil region" evidence="2">
    <location>
        <begin position="20"/>
        <end position="58"/>
    </location>
</feature>
<organism evidence="3 4">
    <name type="scientific">Paramecium pentaurelia</name>
    <dbReference type="NCBI Taxonomy" id="43138"/>
    <lineage>
        <taxon>Eukaryota</taxon>
        <taxon>Sar</taxon>
        <taxon>Alveolata</taxon>
        <taxon>Ciliophora</taxon>
        <taxon>Intramacronucleata</taxon>
        <taxon>Oligohymenophorea</taxon>
        <taxon>Peniculida</taxon>
        <taxon>Parameciidae</taxon>
        <taxon>Paramecium</taxon>
    </lineage>
</organism>
<dbReference type="OrthoDB" id="674604at2759"/>
<protein>
    <recommendedName>
        <fullName evidence="5">WD40-repeat-containing domain</fullName>
    </recommendedName>
</protein>
<evidence type="ECO:0000256" key="2">
    <source>
        <dbReference type="SAM" id="Coils"/>
    </source>
</evidence>
<comment type="caution">
    <text evidence="3">The sequence shown here is derived from an EMBL/GenBank/DDBJ whole genome shotgun (WGS) entry which is preliminary data.</text>
</comment>
<gene>
    <name evidence="3" type="ORF">PPENT_87.1.T0990174</name>
</gene>
<dbReference type="InterPro" id="IPR001680">
    <property type="entry name" value="WD40_rpt"/>
</dbReference>
<dbReference type="EMBL" id="CAJJDO010000099">
    <property type="protein sequence ID" value="CAD8191706.1"/>
    <property type="molecule type" value="Genomic_DNA"/>
</dbReference>
<evidence type="ECO:0000313" key="4">
    <source>
        <dbReference type="Proteomes" id="UP000689195"/>
    </source>
</evidence>
<keyword evidence="2" id="KW-0175">Coiled coil</keyword>
<name>A0A8S1X0D6_9CILI</name>
<reference evidence="3" key="1">
    <citation type="submission" date="2021-01" db="EMBL/GenBank/DDBJ databases">
        <authorList>
            <consortium name="Genoscope - CEA"/>
            <person name="William W."/>
        </authorList>
    </citation>
    <scope>NUCLEOTIDE SEQUENCE</scope>
</reference>
<evidence type="ECO:0000256" key="1">
    <source>
        <dbReference type="PROSITE-ProRule" id="PRU00221"/>
    </source>
</evidence>
<dbReference type="PANTHER" id="PTHR19920:SF0">
    <property type="entry name" value="CYTOSOLIC IRON-SULFUR PROTEIN ASSEMBLY PROTEIN CIAO1-RELATED"/>
    <property type="match status" value="1"/>
</dbReference>